<comment type="caution">
    <text evidence="11">The sequence shown here is derived from an EMBL/GenBank/DDBJ whole genome shotgun (WGS) entry which is preliminary data.</text>
</comment>
<feature type="compositionally biased region" description="Gly residues" evidence="8">
    <location>
        <begin position="317"/>
        <end position="327"/>
    </location>
</feature>
<feature type="compositionally biased region" description="Low complexity" evidence="8">
    <location>
        <begin position="328"/>
        <end position="339"/>
    </location>
</feature>
<dbReference type="Pfam" id="PF00069">
    <property type="entry name" value="Pkinase"/>
    <property type="match status" value="1"/>
</dbReference>
<keyword evidence="5 11" id="KW-0418">Kinase</keyword>
<evidence type="ECO:0000313" key="11">
    <source>
        <dbReference type="EMBL" id="MTD17434.1"/>
    </source>
</evidence>
<dbReference type="EC" id="2.7.11.1" evidence="1"/>
<dbReference type="SUPFAM" id="SSF56112">
    <property type="entry name" value="Protein kinase-like (PK-like)"/>
    <property type="match status" value="1"/>
</dbReference>
<dbReference type="InterPro" id="IPR011659">
    <property type="entry name" value="WD40"/>
</dbReference>
<dbReference type="GO" id="GO:0005524">
    <property type="term" value="F:ATP binding"/>
    <property type="evidence" value="ECO:0007669"/>
    <property type="project" value="UniProtKB-UniRule"/>
</dbReference>
<dbReference type="GO" id="GO:0004674">
    <property type="term" value="F:protein serine/threonine kinase activity"/>
    <property type="evidence" value="ECO:0007669"/>
    <property type="project" value="UniProtKB-KW"/>
</dbReference>
<feature type="domain" description="Protein kinase" evidence="10">
    <location>
        <begin position="12"/>
        <end position="287"/>
    </location>
</feature>
<feature type="compositionally biased region" description="Pro residues" evidence="8">
    <location>
        <begin position="342"/>
        <end position="372"/>
    </location>
</feature>
<name>A0A7K1FX76_9ACTN</name>
<dbReference type="InterPro" id="IPR000719">
    <property type="entry name" value="Prot_kinase_dom"/>
</dbReference>
<dbReference type="Pfam" id="PF07676">
    <property type="entry name" value="PD40"/>
    <property type="match status" value="1"/>
</dbReference>
<dbReference type="Gene3D" id="3.30.200.20">
    <property type="entry name" value="Phosphorylase Kinase, domain 1"/>
    <property type="match status" value="1"/>
</dbReference>
<dbReference type="PROSITE" id="PS00108">
    <property type="entry name" value="PROTEIN_KINASE_ST"/>
    <property type="match status" value="1"/>
</dbReference>
<dbReference type="Gene3D" id="2.120.10.30">
    <property type="entry name" value="TolB, C-terminal domain"/>
    <property type="match status" value="1"/>
</dbReference>
<dbReference type="FunFam" id="1.10.510.10:FF:000021">
    <property type="entry name" value="Serine/threonine protein kinase"/>
    <property type="match status" value="1"/>
</dbReference>
<feature type="compositionally biased region" description="Low complexity" evidence="8">
    <location>
        <begin position="468"/>
        <end position="504"/>
    </location>
</feature>
<dbReference type="PANTHER" id="PTHR43289:SF6">
    <property type="entry name" value="SERINE_THREONINE-PROTEIN KINASE NEKL-3"/>
    <property type="match status" value="1"/>
</dbReference>
<dbReference type="PROSITE" id="PS50011">
    <property type="entry name" value="PROTEIN_KINASE_DOM"/>
    <property type="match status" value="1"/>
</dbReference>
<reference evidence="11 12" key="1">
    <citation type="submission" date="2019-11" db="EMBL/GenBank/DDBJ databases">
        <authorList>
            <person name="Jiang L.-Q."/>
        </authorList>
    </citation>
    <scope>NUCLEOTIDE SEQUENCE [LARGE SCALE GENOMIC DNA]</scope>
    <source>
        <strain evidence="11 12">YIM 132087</strain>
    </source>
</reference>
<evidence type="ECO:0000256" key="3">
    <source>
        <dbReference type="ARBA" id="ARBA00022679"/>
    </source>
</evidence>
<dbReference type="InterPro" id="IPR011009">
    <property type="entry name" value="Kinase-like_dom_sf"/>
</dbReference>
<dbReference type="AlphaFoldDB" id="A0A7K1FX76"/>
<dbReference type="InterPro" id="IPR011042">
    <property type="entry name" value="6-blade_b-propeller_TolB-like"/>
</dbReference>
<evidence type="ECO:0000256" key="4">
    <source>
        <dbReference type="ARBA" id="ARBA00022741"/>
    </source>
</evidence>
<feature type="compositionally biased region" description="Low complexity" evidence="8">
    <location>
        <begin position="373"/>
        <end position="390"/>
    </location>
</feature>
<keyword evidence="6 7" id="KW-0067">ATP-binding</keyword>
<evidence type="ECO:0000256" key="6">
    <source>
        <dbReference type="ARBA" id="ARBA00022840"/>
    </source>
</evidence>
<proteinExistence type="predicted"/>
<keyword evidence="9" id="KW-0472">Membrane</keyword>
<feature type="compositionally biased region" description="Low complexity" evidence="8">
    <location>
        <begin position="409"/>
        <end position="419"/>
    </location>
</feature>
<dbReference type="PROSITE" id="PS00107">
    <property type="entry name" value="PROTEIN_KINASE_ATP"/>
    <property type="match status" value="1"/>
</dbReference>
<dbReference type="InterPro" id="IPR017441">
    <property type="entry name" value="Protein_kinase_ATP_BS"/>
</dbReference>
<accession>A0A7K1FX76</accession>
<evidence type="ECO:0000256" key="7">
    <source>
        <dbReference type="PROSITE-ProRule" id="PRU10141"/>
    </source>
</evidence>
<organism evidence="11 12">
    <name type="scientific">Nakamurella alba</name>
    <dbReference type="NCBI Taxonomy" id="2665158"/>
    <lineage>
        <taxon>Bacteria</taxon>
        <taxon>Bacillati</taxon>
        <taxon>Actinomycetota</taxon>
        <taxon>Actinomycetes</taxon>
        <taxon>Nakamurellales</taxon>
        <taxon>Nakamurellaceae</taxon>
        <taxon>Nakamurella</taxon>
    </lineage>
</organism>
<feature type="compositionally biased region" description="Low complexity" evidence="8">
    <location>
        <begin position="511"/>
        <end position="529"/>
    </location>
</feature>
<evidence type="ECO:0000256" key="2">
    <source>
        <dbReference type="ARBA" id="ARBA00022527"/>
    </source>
</evidence>
<feature type="region of interest" description="Disordered" evidence="8">
    <location>
        <begin position="311"/>
        <end position="428"/>
    </location>
</feature>
<keyword evidence="12" id="KW-1185">Reference proteome</keyword>
<evidence type="ECO:0000256" key="9">
    <source>
        <dbReference type="SAM" id="Phobius"/>
    </source>
</evidence>
<sequence length="817" mass="83083">MTLPDGALFAGFTIIRELGHGGMGVVYLARHPRLPRQVALKLLRSDLSADPAFVERFRREAEIVAGLDHPAIVPVDDCGAENGRLWLSMPYIDGTNADLALAEDGESTGAGMSPERAVHIVERVASALDFAHRHSLIHRDVKPANILLAPGDEGDPERVWLSDFGVAKAFGDLEAAAPALTITGGVVATIDYAAPEQIEGRPLDGRCDVYALGCVLYKLLTGRIPFPGENLAAKVYARLHHEPPRPSALVPGLPPALDEVVATALARDPDHRYRSCRAMAIAARAALSRAGAGGGDDPTIALTEAMTRLLGHRTGPQGSGAQAGGTGSFTAATTAMPGGTPTGPPPPQTAPPRFAGPPPPQSGFAGPPPAGPMPSSGQMPSSGPVPSSGPAPGGGRPGAPRNNWADTAVPGMPGPMVGPDQGSAPKDNRARNRTLLAVGMVLVAAAILVGGLYAVNLFDKRGDSGATTGAGTAGSTTGSASRPPSTGGTSSVPSSPPASSATQSVNPPTSPSAGSSTPPSSAQSFPSTTELPAGALPQAANPLADSTIVVALDAGQGNRLYAVNSATGAAGFPLNEPAGAGPNPLISPDRRTIAWFQVPGDGAPASMQAIAADGSGPQVELFGVPEGCDGFQRPAWNPADAEQMALICTSADGSTRLLLVNLDGSVQDEIVHDGVAKIDDVSYSADGRSVTYWGSEDNGASSGTLYVQSLADTTPVALTSGVAVVDPVFSHDGQTIVFASGRTIQSIPATGGDPTVLYDGESPVAGPIWSPDDTRIAFKQFDQGQQATLWAVGADGSDPARVTEVGTVFGSPAWGNR</sequence>
<evidence type="ECO:0000256" key="5">
    <source>
        <dbReference type="ARBA" id="ARBA00022777"/>
    </source>
</evidence>
<feature type="transmembrane region" description="Helical" evidence="9">
    <location>
        <begin position="435"/>
        <end position="455"/>
    </location>
</feature>
<protein>
    <recommendedName>
        <fullName evidence="1">non-specific serine/threonine protein kinase</fullName>
        <ecNumber evidence="1">2.7.11.1</ecNumber>
    </recommendedName>
</protein>
<dbReference type="InterPro" id="IPR008271">
    <property type="entry name" value="Ser/Thr_kinase_AS"/>
</dbReference>
<dbReference type="Gene3D" id="1.10.510.10">
    <property type="entry name" value="Transferase(Phosphotransferase) domain 1"/>
    <property type="match status" value="1"/>
</dbReference>
<dbReference type="EMBL" id="WLYK01000020">
    <property type="protein sequence ID" value="MTD17434.1"/>
    <property type="molecule type" value="Genomic_DNA"/>
</dbReference>
<keyword evidence="4 7" id="KW-0547">Nucleotide-binding</keyword>
<dbReference type="CDD" id="cd14014">
    <property type="entry name" value="STKc_PknB_like"/>
    <property type="match status" value="1"/>
</dbReference>
<gene>
    <name evidence="11" type="ORF">GIS00_26225</name>
</gene>
<keyword evidence="9" id="KW-1133">Transmembrane helix</keyword>
<evidence type="ECO:0000256" key="8">
    <source>
        <dbReference type="SAM" id="MobiDB-lite"/>
    </source>
</evidence>
<keyword evidence="3" id="KW-0808">Transferase</keyword>
<feature type="binding site" evidence="7">
    <location>
        <position position="41"/>
    </location>
    <ligand>
        <name>ATP</name>
        <dbReference type="ChEBI" id="CHEBI:30616"/>
    </ligand>
</feature>
<dbReference type="PANTHER" id="PTHR43289">
    <property type="entry name" value="MITOGEN-ACTIVATED PROTEIN KINASE KINASE KINASE 20-RELATED"/>
    <property type="match status" value="1"/>
</dbReference>
<feature type="region of interest" description="Disordered" evidence="8">
    <location>
        <begin position="468"/>
        <end position="535"/>
    </location>
</feature>
<dbReference type="SUPFAM" id="SSF69304">
    <property type="entry name" value="Tricorn protease N-terminal domain"/>
    <property type="match status" value="1"/>
</dbReference>
<evidence type="ECO:0000256" key="1">
    <source>
        <dbReference type="ARBA" id="ARBA00012513"/>
    </source>
</evidence>
<dbReference type="RefSeq" id="WP_154771433.1">
    <property type="nucleotide sequence ID" value="NZ_WLYK01000020.1"/>
</dbReference>
<keyword evidence="9" id="KW-0812">Transmembrane</keyword>
<keyword evidence="2" id="KW-0723">Serine/threonine-protein kinase</keyword>
<evidence type="ECO:0000259" key="10">
    <source>
        <dbReference type="PROSITE" id="PS50011"/>
    </source>
</evidence>
<evidence type="ECO:0000313" key="12">
    <source>
        <dbReference type="Proteomes" id="UP000460221"/>
    </source>
</evidence>
<dbReference type="SMART" id="SM00220">
    <property type="entry name" value="S_TKc"/>
    <property type="match status" value="1"/>
</dbReference>
<dbReference type="Proteomes" id="UP000460221">
    <property type="component" value="Unassembled WGS sequence"/>
</dbReference>